<evidence type="ECO:0000256" key="1">
    <source>
        <dbReference type="ARBA" id="ARBA00004377"/>
    </source>
</evidence>
<dbReference type="AlphaFoldDB" id="A0A9E5JVR1"/>
<dbReference type="GO" id="GO:0015628">
    <property type="term" value="P:protein secretion by the type II secretion system"/>
    <property type="evidence" value="ECO:0007669"/>
    <property type="project" value="InterPro"/>
</dbReference>
<comment type="caution">
    <text evidence="11">The sequence shown here is derived from an EMBL/GenBank/DDBJ whole genome shotgun (WGS) entry which is preliminary data.</text>
</comment>
<evidence type="ECO:0000313" key="11">
    <source>
        <dbReference type="EMBL" id="NHO65770.1"/>
    </source>
</evidence>
<keyword evidence="12" id="KW-1185">Reference proteome</keyword>
<evidence type="ECO:0000259" key="10">
    <source>
        <dbReference type="Pfam" id="PF08334"/>
    </source>
</evidence>
<comment type="similarity">
    <text evidence="2">Belongs to the GSP G family.</text>
</comment>
<evidence type="ECO:0000256" key="4">
    <source>
        <dbReference type="ARBA" id="ARBA00022475"/>
    </source>
</evidence>
<dbReference type="PANTHER" id="PTHR30093">
    <property type="entry name" value="GENERAL SECRETION PATHWAY PROTEIN G"/>
    <property type="match status" value="1"/>
</dbReference>
<keyword evidence="8" id="KW-1133">Transmembrane helix</keyword>
<dbReference type="PROSITE" id="PS00409">
    <property type="entry name" value="PROKAR_NTER_METHYL"/>
    <property type="match status" value="1"/>
</dbReference>
<evidence type="ECO:0000256" key="9">
    <source>
        <dbReference type="ARBA" id="ARBA00023136"/>
    </source>
</evidence>
<protein>
    <recommendedName>
        <fullName evidence="3">Type II secretion system core protein G</fullName>
    </recommendedName>
</protein>
<dbReference type="InterPro" id="IPR013545">
    <property type="entry name" value="T2SS_protein-GspG_C"/>
</dbReference>
<dbReference type="GO" id="GO:0005886">
    <property type="term" value="C:plasma membrane"/>
    <property type="evidence" value="ECO:0007669"/>
    <property type="project" value="UniProtKB-SubCell"/>
</dbReference>
<evidence type="ECO:0000256" key="5">
    <source>
        <dbReference type="ARBA" id="ARBA00022481"/>
    </source>
</evidence>
<dbReference type="NCBIfam" id="TIGR02532">
    <property type="entry name" value="IV_pilin_GFxxxE"/>
    <property type="match status" value="1"/>
</dbReference>
<evidence type="ECO:0000256" key="2">
    <source>
        <dbReference type="ARBA" id="ARBA00009984"/>
    </source>
</evidence>
<evidence type="ECO:0000256" key="6">
    <source>
        <dbReference type="ARBA" id="ARBA00022519"/>
    </source>
</evidence>
<dbReference type="InterPro" id="IPR010054">
    <property type="entry name" value="Type2_sec_GspG"/>
</dbReference>
<organism evidence="11 12">
    <name type="scientific">Pseudomaricurvus hydrocarbonicus</name>
    <dbReference type="NCBI Taxonomy" id="1470433"/>
    <lineage>
        <taxon>Bacteria</taxon>
        <taxon>Pseudomonadati</taxon>
        <taxon>Pseudomonadota</taxon>
        <taxon>Gammaproteobacteria</taxon>
        <taxon>Cellvibrionales</taxon>
        <taxon>Cellvibrionaceae</taxon>
        <taxon>Pseudomaricurvus</taxon>
    </lineage>
</organism>
<dbReference type="PRINTS" id="PR00813">
    <property type="entry name" value="BCTERIALGSPG"/>
</dbReference>
<dbReference type="PANTHER" id="PTHR30093:SF45">
    <property type="entry name" value="TYPE II SECRETION SYSTEM CORE PROTEIN G"/>
    <property type="match status" value="1"/>
</dbReference>
<dbReference type="Pfam" id="PF07963">
    <property type="entry name" value="N_methyl"/>
    <property type="match status" value="1"/>
</dbReference>
<proteinExistence type="inferred from homology"/>
<name>A0A9E5JVR1_9GAMM</name>
<dbReference type="EMBL" id="JAAONZ010000005">
    <property type="protein sequence ID" value="NHO65770.1"/>
    <property type="molecule type" value="Genomic_DNA"/>
</dbReference>
<gene>
    <name evidence="11" type="primary">gspG</name>
    <name evidence="11" type="ORF">G8770_09475</name>
</gene>
<dbReference type="SUPFAM" id="SSF54523">
    <property type="entry name" value="Pili subunits"/>
    <property type="match status" value="1"/>
</dbReference>
<evidence type="ECO:0000256" key="8">
    <source>
        <dbReference type="ARBA" id="ARBA00022989"/>
    </source>
</evidence>
<evidence type="ECO:0000256" key="7">
    <source>
        <dbReference type="ARBA" id="ARBA00022692"/>
    </source>
</evidence>
<keyword evidence="5" id="KW-0488">Methylation</keyword>
<accession>A0A9E5JVR1</accession>
<sequence length="158" mass="18031">MQIRQWRRRRTVKKHSSKAFFVRRRKGFTLIELLVVLVILGLLASLVGPQVIKQLGSSKTKTAHLQIEELSAALDLFRLEVGRYPTSEEGLEALIYKPAGANSWNGPYLKKKVIRKDPWGHEYFYVSPGEHSDFDLYSLGADNREGGDGENSDIRSWE</sequence>
<keyword evidence="7" id="KW-0812">Transmembrane</keyword>
<dbReference type="InterPro" id="IPR012902">
    <property type="entry name" value="N_methyl_site"/>
</dbReference>
<dbReference type="NCBIfam" id="TIGR01710">
    <property type="entry name" value="typeII_sec_gspG"/>
    <property type="match status" value="1"/>
</dbReference>
<reference evidence="11" key="1">
    <citation type="submission" date="2020-03" db="EMBL/GenBank/DDBJ databases">
        <authorList>
            <person name="Guo F."/>
        </authorList>
    </citation>
    <scope>NUCLEOTIDE SEQUENCE</scope>
    <source>
        <strain evidence="11">JCM 30134</strain>
    </source>
</reference>
<dbReference type="InterPro" id="IPR045584">
    <property type="entry name" value="Pilin-like"/>
</dbReference>
<dbReference type="InterPro" id="IPR000983">
    <property type="entry name" value="Bac_GSPG_pilin"/>
</dbReference>
<feature type="domain" description="Type II secretion system protein GspG C-terminal" evidence="10">
    <location>
        <begin position="50"/>
        <end position="157"/>
    </location>
</feature>
<evidence type="ECO:0000256" key="3">
    <source>
        <dbReference type="ARBA" id="ARBA00020042"/>
    </source>
</evidence>
<keyword evidence="9" id="KW-0472">Membrane</keyword>
<keyword evidence="4" id="KW-1003">Cell membrane</keyword>
<comment type="subcellular location">
    <subcellularLocation>
        <location evidence="1">Cell inner membrane</location>
        <topology evidence="1">Single-pass membrane protein</topology>
    </subcellularLocation>
</comment>
<evidence type="ECO:0000313" key="12">
    <source>
        <dbReference type="Proteomes" id="UP000787472"/>
    </source>
</evidence>
<dbReference type="Pfam" id="PF08334">
    <property type="entry name" value="T2SSG"/>
    <property type="match status" value="1"/>
</dbReference>
<dbReference type="Gene3D" id="3.30.700.10">
    <property type="entry name" value="Glycoprotein, Type 4 Pilin"/>
    <property type="match status" value="1"/>
</dbReference>
<keyword evidence="6" id="KW-0997">Cell inner membrane</keyword>
<dbReference type="Proteomes" id="UP000787472">
    <property type="component" value="Unassembled WGS sequence"/>
</dbReference>
<dbReference type="GO" id="GO:0015627">
    <property type="term" value="C:type II protein secretion system complex"/>
    <property type="evidence" value="ECO:0007669"/>
    <property type="project" value="InterPro"/>
</dbReference>